<name>A0A8C8VJE8_9SAUR</name>
<reference evidence="1" key="2">
    <citation type="submission" date="2025-09" db="UniProtKB">
        <authorList>
            <consortium name="Ensembl"/>
        </authorList>
    </citation>
    <scope>IDENTIFICATION</scope>
</reference>
<dbReference type="Ensembl" id="ENSPCET00000012915.1">
    <property type="protein sequence ID" value="ENSPCEP00000012474.1"/>
    <property type="gene ID" value="ENSPCEG00000009904.1"/>
</dbReference>
<accession>A0A8C8VJE8</accession>
<keyword evidence="2" id="KW-1185">Reference proteome</keyword>
<protein>
    <submittedName>
        <fullName evidence="1">Uncharacterized protein</fullName>
    </submittedName>
</protein>
<evidence type="ECO:0000313" key="2">
    <source>
        <dbReference type="Proteomes" id="UP000694393"/>
    </source>
</evidence>
<sequence>MRRMWMGPGPVCATGGVMVMVSEGSAANGSSKDSGGTMSARLTRTGALLQPHPKLTASSSVSVRFQKLFQKCTSRFCVILSNSAPRSSGSIANFPDTRPMAMVCRKGRMDGANCRTKGKSHCSVPPDRVAGSEGLTRLAAGTD</sequence>
<reference evidence="1" key="1">
    <citation type="submission" date="2025-08" db="UniProtKB">
        <authorList>
            <consortium name="Ensembl"/>
        </authorList>
    </citation>
    <scope>IDENTIFICATION</scope>
</reference>
<dbReference type="Proteomes" id="UP000694393">
    <property type="component" value="Unplaced"/>
</dbReference>
<dbReference type="AlphaFoldDB" id="A0A8C8VJE8"/>
<organism evidence="1 2">
    <name type="scientific">Pelusios castaneus</name>
    <name type="common">West African mud turtle</name>
    <dbReference type="NCBI Taxonomy" id="367368"/>
    <lineage>
        <taxon>Eukaryota</taxon>
        <taxon>Metazoa</taxon>
        <taxon>Chordata</taxon>
        <taxon>Craniata</taxon>
        <taxon>Vertebrata</taxon>
        <taxon>Euteleostomi</taxon>
        <taxon>Archelosauria</taxon>
        <taxon>Testudinata</taxon>
        <taxon>Testudines</taxon>
        <taxon>Pleurodira</taxon>
        <taxon>Pelomedusidae</taxon>
        <taxon>Pelusios</taxon>
    </lineage>
</organism>
<evidence type="ECO:0000313" key="1">
    <source>
        <dbReference type="Ensembl" id="ENSPCEP00000012474.1"/>
    </source>
</evidence>
<proteinExistence type="predicted"/>